<evidence type="ECO:0000313" key="3">
    <source>
        <dbReference type="Proteomes" id="UP001055108"/>
    </source>
</evidence>
<accession>A0AA37HQG1</accession>
<dbReference type="Proteomes" id="UP001055108">
    <property type="component" value="Unassembled WGS sequence"/>
</dbReference>
<gene>
    <name evidence="2" type="ORF">NBEOAGPD_2915</name>
</gene>
<dbReference type="RefSeq" id="WP_238303598.1">
    <property type="nucleotide sequence ID" value="NZ_BPQM01000069.1"/>
</dbReference>
<evidence type="ECO:0000256" key="1">
    <source>
        <dbReference type="SAM" id="Phobius"/>
    </source>
</evidence>
<reference evidence="2" key="1">
    <citation type="journal article" date="2016" name="Front. Microbiol.">
        <title>Genome Sequence of the Piezophilic, Mesophilic Sulfate-Reducing Bacterium Desulfovibrio indicus J2T.</title>
        <authorList>
            <person name="Cao J."/>
            <person name="Maignien L."/>
            <person name="Shao Z."/>
            <person name="Alain K."/>
            <person name="Jebbar M."/>
        </authorList>
    </citation>
    <scope>NUCLEOTIDE SEQUENCE</scope>
    <source>
        <strain evidence="2">NBRC 103626</strain>
    </source>
</reference>
<organism evidence="2 3">
    <name type="scientific">Methylobacterium gregans</name>
    <dbReference type="NCBI Taxonomy" id="374424"/>
    <lineage>
        <taxon>Bacteria</taxon>
        <taxon>Pseudomonadati</taxon>
        <taxon>Pseudomonadota</taxon>
        <taxon>Alphaproteobacteria</taxon>
        <taxon>Hyphomicrobiales</taxon>
        <taxon>Methylobacteriaceae</taxon>
        <taxon>Methylobacterium</taxon>
    </lineage>
</organism>
<feature type="transmembrane region" description="Helical" evidence="1">
    <location>
        <begin position="7"/>
        <end position="40"/>
    </location>
</feature>
<protein>
    <submittedName>
        <fullName evidence="2">Uncharacterized protein</fullName>
    </submittedName>
</protein>
<sequence length="93" mass="9879">MLLFLVAVAVVGAGLSIAVLWLPVLLLGIFLFMAVLIYTLPTEGVWPALGFGALAVLTLQFSYIVAGFLLARSDRATAASGLARRIKHAHSKK</sequence>
<keyword evidence="1" id="KW-0472">Membrane</keyword>
<dbReference type="AlphaFoldDB" id="A0AA37HQG1"/>
<evidence type="ECO:0000313" key="2">
    <source>
        <dbReference type="EMBL" id="GJD79686.1"/>
    </source>
</evidence>
<keyword evidence="1" id="KW-1133">Transmembrane helix</keyword>
<feature type="transmembrane region" description="Helical" evidence="1">
    <location>
        <begin position="46"/>
        <end position="71"/>
    </location>
</feature>
<dbReference type="EMBL" id="BPQM01000069">
    <property type="protein sequence ID" value="GJD79686.1"/>
    <property type="molecule type" value="Genomic_DNA"/>
</dbReference>
<reference evidence="2" key="2">
    <citation type="submission" date="2021-08" db="EMBL/GenBank/DDBJ databases">
        <authorList>
            <person name="Tani A."/>
            <person name="Ola A."/>
            <person name="Ogura Y."/>
            <person name="Katsura K."/>
            <person name="Hayashi T."/>
        </authorList>
    </citation>
    <scope>NUCLEOTIDE SEQUENCE</scope>
    <source>
        <strain evidence="2">NBRC 103626</strain>
    </source>
</reference>
<keyword evidence="3" id="KW-1185">Reference proteome</keyword>
<name>A0AA37HQG1_9HYPH</name>
<keyword evidence="1" id="KW-0812">Transmembrane</keyword>
<comment type="caution">
    <text evidence="2">The sequence shown here is derived from an EMBL/GenBank/DDBJ whole genome shotgun (WGS) entry which is preliminary data.</text>
</comment>
<proteinExistence type="predicted"/>